<evidence type="ECO:0000256" key="2">
    <source>
        <dbReference type="ARBA" id="ARBA00022737"/>
    </source>
</evidence>
<evidence type="ECO:0000256" key="1">
    <source>
        <dbReference type="ARBA" id="ARBA00022574"/>
    </source>
</evidence>
<feature type="repeat" description="WD" evidence="3">
    <location>
        <begin position="510"/>
        <end position="551"/>
    </location>
</feature>
<keyword evidence="1 3" id="KW-0853">WD repeat</keyword>
<evidence type="ECO:0000313" key="5">
    <source>
        <dbReference type="Proteomes" id="UP000009168"/>
    </source>
</evidence>
<dbReference type="KEGG" id="tet:TTHERM_00780980"/>
<organism evidence="4 5">
    <name type="scientific">Tetrahymena thermophila (strain SB210)</name>
    <dbReference type="NCBI Taxonomy" id="312017"/>
    <lineage>
        <taxon>Eukaryota</taxon>
        <taxon>Sar</taxon>
        <taxon>Alveolata</taxon>
        <taxon>Ciliophora</taxon>
        <taxon>Intramacronucleata</taxon>
        <taxon>Oligohymenophorea</taxon>
        <taxon>Hymenostomatida</taxon>
        <taxon>Tetrahymenina</taxon>
        <taxon>Tetrahymenidae</taxon>
        <taxon>Tetrahymena</taxon>
    </lineage>
</organism>
<dbReference type="InterPro" id="IPR001680">
    <property type="entry name" value="WD40_rpt"/>
</dbReference>
<dbReference type="GeneID" id="7830734"/>
<dbReference type="OrthoDB" id="406844at2759"/>
<dbReference type="InterPro" id="IPR015943">
    <property type="entry name" value="WD40/YVTN_repeat-like_dom_sf"/>
</dbReference>
<dbReference type="InParanoid" id="I7MMN1"/>
<dbReference type="EMBL" id="GG662313">
    <property type="protein sequence ID" value="EAS06009.1"/>
    <property type="molecule type" value="Genomic_DNA"/>
</dbReference>
<dbReference type="RefSeq" id="XP_001026254.1">
    <property type="nucleotide sequence ID" value="XM_001026254.1"/>
</dbReference>
<dbReference type="SUPFAM" id="SSF50978">
    <property type="entry name" value="WD40 repeat-like"/>
    <property type="match status" value="1"/>
</dbReference>
<dbReference type="SMART" id="SM00320">
    <property type="entry name" value="WD40"/>
    <property type="match status" value="4"/>
</dbReference>
<evidence type="ECO:0000313" key="4">
    <source>
        <dbReference type="EMBL" id="EAS06009.1"/>
    </source>
</evidence>
<dbReference type="InterPro" id="IPR036322">
    <property type="entry name" value="WD40_repeat_dom_sf"/>
</dbReference>
<evidence type="ECO:0000256" key="3">
    <source>
        <dbReference type="PROSITE-ProRule" id="PRU00221"/>
    </source>
</evidence>
<name>I7MMN1_TETTS</name>
<dbReference type="AlphaFoldDB" id="I7MMN1"/>
<dbReference type="HOGENOM" id="CLU_362299_0_0_1"/>
<proteinExistence type="predicted"/>
<dbReference type="Pfam" id="PF00400">
    <property type="entry name" value="WD40"/>
    <property type="match status" value="1"/>
</dbReference>
<accession>I7MMN1</accession>
<dbReference type="PROSITE" id="PS50082">
    <property type="entry name" value="WD_REPEATS_2"/>
    <property type="match status" value="1"/>
</dbReference>
<dbReference type="PANTHER" id="PTHR19848">
    <property type="entry name" value="WD40 REPEAT PROTEIN"/>
    <property type="match status" value="1"/>
</dbReference>
<keyword evidence="2" id="KW-0677">Repeat</keyword>
<keyword evidence="5" id="KW-1185">Reference proteome</keyword>
<dbReference type="STRING" id="312017.I7MMN1"/>
<dbReference type="PANTHER" id="PTHR19848:SF8">
    <property type="entry name" value="F-BOX AND WD REPEAT DOMAIN CONTAINING 7"/>
    <property type="match status" value="1"/>
</dbReference>
<sequence length="772" mass="89043">MSQTTSPVKSYRQQQSFNASNTLSGTKQFFEEVKQKLYPHEQVLLMKEFLDTSASPTKGFQDGNNEFSRTNTLDQTTDSAYYFQQTPGKEIQDLLKKFCCLDCSIHKIRQYDHICSSENCEQNKILYCSQCLLEDENHTRLHKSQFKPLEQYLPQKIDNLSGETQSKRVRRMMKDIIQLKDELDSQEQELCNRIESDFNEIEQNVKAYCQLIKENLFTKVKQNTTDRTKDLKSLLVLIQEQEQVLWKEQEEILKDFKNILTQNFNYNDLIQVNAFARKVRAKTNRFTIDPHLQLGDEKIACFRQQEAESKISSYNTELLEKIKKTIYDALQQPFANEQYIDFAPKNFKVETGSRLMASLRGTGISLPNSSSIFEPCFDDKKICINQMILFGCDQQQNNTETVKNVQNLVKYSLQNEIVAQTTHKMAINSIAVIDTNTFACVSNDAKLKIWGITPTNLVLHERASVDQKDLCLSLKYYEPKKYLLCGMSHPTIEMYDISQDITKPQLIRTFEGHERTVRQISLLPKQNGFATISYDEKLKFWNFEQSSAQVTFNYSTDVRVMDSNDNFVVLGCNKDSSIMVFEIEAQYSDRSFFKNFKFKGQVKNVTQVNQVTCVSLFQKAYQLVLCGAHSGLISLVDLQTSQILKRFDSHKNRVFSINPIEVQIPQNYISPTASKYIQPGFELSFISTSWDGKIIVTDIQSGQQVTNTSYVLANDKKKHWNTDGTKLISTVYKPPQKDSQVTHSGGSQDYRLFSIGNDDRRVQVFKLSISHN</sequence>
<dbReference type="Gene3D" id="2.130.10.10">
    <property type="entry name" value="YVTN repeat-like/Quinoprotein amine dehydrogenase"/>
    <property type="match status" value="2"/>
</dbReference>
<reference evidence="5" key="1">
    <citation type="journal article" date="2006" name="PLoS Biol.">
        <title>Macronuclear genome sequence of the ciliate Tetrahymena thermophila, a model eukaryote.</title>
        <authorList>
            <person name="Eisen J.A."/>
            <person name="Coyne R.S."/>
            <person name="Wu M."/>
            <person name="Wu D."/>
            <person name="Thiagarajan M."/>
            <person name="Wortman J.R."/>
            <person name="Badger J.H."/>
            <person name="Ren Q."/>
            <person name="Amedeo P."/>
            <person name="Jones K.M."/>
            <person name="Tallon L.J."/>
            <person name="Delcher A.L."/>
            <person name="Salzberg S.L."/>
            <person name="Silva J.C."/>
            <person name="Haas B.J."/>
            <person name="Majoros W.H."/>
            <person name="Farzad M."/>
            <person name="Carlton J.M."/>
            <person name="Smith R.K. Jr."/>
            <person name="Garg J."/>
            <person name="Pearlman R.E."/>
            <person name="Karrer K.M."/>
            <person name="Sun L."/>
            <person name="Manning G."/>
            <person name="Elde N.C."/>
            <person name="Turkewitz A.P."/>
            <person name="Asai D.J."/>
            <person name="Wilkes D.E."/>
            <person name="Wang Y."/>
            <person name="Cai H."/>
            <person name="Collins K."/>
            <person name="Stewart B.A."/>
            <person name="Lee S.R."/>
            <person name="Wilamowska K."/>
            <person name="Weinberg Z."/>
            <person name="Ruzzo W.L."/>
            <person name="Wloga D."/>
            <person name="Gaertig J."/>
            <person name="Frankel J."/>
            <person name="Tsao C.-C."/>
            <person name="Gorovsky M.A."/>
            <person name="Keeling P.J."/>
            <person name="Waller R.F."/>
            <person name="Patron N.J."/>
            <person name="Cherry J.M."/>
            <person name="Stover N.A."/>
            <person name="Krieger C.J."/>
            <person name="del Toro C."/>
            <person name="Ryder H.F."/>
            <person name="Williamson S.C."/>
            <person name="Barbeau R.A."/>
            <person name="Hamilton E.P."/>
            <person name="Orias E."/>
        </authorList>
    </citation>
    <scope>NUCLEOTIDE SEQUENCE [LARGE SCALE GENOMIC DNA]</scope>
    <source>
        <strain evidence="5">SB210</strain>
    </source>
</reference>
<gene>
    <name evidence="4" type="ORF">TTHERM_00780980</name>
</gene>
<protein>
    <submittedName>
        <fullName evidence="4">WD domain, G-beta repeat protein</fullName>
    </submittedName>
</protein>
<dbReference type="PROSITE" id="PS50294">
    <property type="entry name" value="WD_REPEATS_REGION"/>
    <property type="match status" value="1"/>
</dbReference>
<dbReference type="Proteomes" id="UP000009168">
    <property type="component" value="Unassembled WGS sequence"/>
</dbReference>